<reference evidence="10 11" key="1">
    <citation type="submission" date="2016-10" db="EMBL/GenBank/DDBJ databases">
        <authorList>
            <person name="de Groot N.N."/>
        </authorList>
    </citation>
    <scope>NUCLEOTIDE SEQUENCE [LARGE SCALE GENOMIC DNA]</scope>
    <source>
        <strain evidence="10 11">DSM 9179</strain>
    </source>
</reference>
<dbReference type="HAMAP" id="MF_00115">
    <property type="entry name" value="MscL"/>
    <property type="match status" value="1"/>
</dbReference>
<dbReference type="PANTHER" id="PTHR30266:SF2">
    <property type="entry name" value="LARGE-CONDUCTANCE MECHANOSENSITIVE CHANNEL"/>
    <property type="match status" value="1"/>
</dbReference>
<protein>
    <recommendedName>
        <fullName evidence="9">Large-conductance mechanosensitive channel</fullName>
    </recommendedName>
</protein>
<keyword evidence="3 9" id="KW-1003">Cell membrane</keyword>
<feature type="transmembrane region" description="Helical" evidence="9">
    <location>
        <begin position="79"/>
        <end position="102"/>
    </location>
</feature>
<comment type="subunit">
    <text evidence="9">Homopentamer.</text>
</comment>
<evidence type="ECO:0000256" key="6">
    <source>
        <dbReference type="ARBA" id="ARBA00023065"/>
    </source>
</evidence>
<keyword evidence="8 9" id="KW-0407">Ion channel</keyword>
<sequence length="141" mass="15330">MNENEKIRLAQRGKGFMGEFKTFVSRGNVMDLSVGIIIGSAFTAVVTALTSNVLMPIIGVALGGVDFSKLAITFGSASIGYGSFIQAVINFFLIAVTVFLIVKGMNVVTRKKEEKKEPTKPSGELLILTEIRDLLKMQQEK</sequence>
<gene>
    <name evidence="9" type="primary">mscL</name>
    <name evidence="10" type="ORF">SAMN05421659_11522</name>
</gene>
<dbReference type="InterPro" id="IPR037673">
    <property type="entry name" value="MSC/AndL"/>
</dbReference>
<accession>A0A1I0RFB3</accession>
<organism evidence="10 11">
    <name type="scientific">[Clostridium] fimetarium</name>
    <dbReference type="NCBI Taxonomy" id="99656"/>
    <lineage>
        <taxon>Bacteria</taxon>
        <taxon>Bacillati</taxon>
        <taxon>Bacillota</taxon>
        <taxon>Clostridia</taxon>
        <taxon>Lachnospirales</taxon>
        <taxon>Lachnospiraceae</taxon>
    </lineage>
</organism>
<dbReference type="NCBIfam" id="TIGR00220">
    <property type="entry name" value="mscL"/>
    <property type="match status" value="1"/>
</dbReference>
<evidence type="ECO:0000313" key="11">
    <source>
        <dbReference type="Proteomes" id="UP000199701"/>
    </source>
</evidence>
<dbReference type="GO" id="GO:0005886">
    <property type="term" value="C:plasma membrane"/>
    <property type="evidence" value="ECO:0007669"/>
    <property type="project" value="UniProtKB-SubCell"/>
</dbReference>
<dbReference type="Gene3D" id="1.10.1200.120">
    <property type="entry name" value="Large-conductance mechanosensitive channel, MscL, domain 1"/>
    <property type="match status" value="1"/>
</dbReference>
<dbReference type="GO" id="GO:0008381">
    <property type="term" value="F:mechanosensitive monoatomic ion channel activity"/>
    <property type="evidence" value="ECO:0007669"/>
    <property type="project" value="UniProtKB-UniRule"/>
</dbReference>
<evidence type="ECO:0000256" key="4">
    <source>
        <dbReference type="ARBA" id="ARBA00022692"/>
    </source>
</evidence>
<dbReference type="RefSeq" id="WP_092456105.1">
    <property type="nucleotide sequence ID" value="NZ_FOJI01000015.1"/>
</dbReference>
<dbReference type="InterPro" id="IPR001185">
    <property type="entry name" value="MS_channel"/>
</dbReference>
<keyword evidence="6 9" id="KW-0406">Ion transport</keyword>
<evidence type="ECO:0000256" key="2">
    <source>
        <dbReference type="ARBA" id="ARBA00022448"/>
    </source>
</evidence>
<keyword evidence="5 9" id="KW-1133">Transmembrane helix</keyword>
<evidence type="ECO:0000256" key="7">
    <source>
        <dbReference type="ARBA" id="ARBA00023136"/>
    </source>
</evidence>
<dbReference type="SUPFAM" id="SSF81330">
    <property type="entry name" value="Gated mechanosensitive channel"/>
    <property type="match status" value="1"/>
</dbReference>
<keyword evidence="2 9" id="KW-0813">Transport</keyword>
<evidence type="ECO:0000256" key="3">
    <source>
        <dbReference type="ARBA" id="ARBA00022475"/>
    </source>
</evidence>
<comment type="subcellular location">
    <subcellularLocation>
        <location evidence="9">Cell membrane</location>
        <topology evidence="9">Multi-pass membrane protein</topology>
    </subcellularLocation>
    <subcellularLocation>
        <location evidence="1">Membrane</location>
        <topology evidence="1">Multi-pass membrane protein</topology>
    </subcellularLocation>
</comment>
<evidence type="ECO:0000256" key="9">
    <source>
        <dbReference type="HAMAP-Rule" id="MF_00115"/>
    </source>
</evidence>
<dbReference type="STRING" id="99656.SAMN05421659_11522"/>
<evidence type="ECO:0000256" key="8">
    <source>
        <dbReference type="ARBA" id="ARBA00023303"/>
    </source>
</evidence>
<dbReference type="PANTHER" id="PTHR30266">
    <property type="entry name" value="MECHANOSENSITIVE CHANNEL MSCL"/>
    <property type="match status" value="1"/>
</dbReference>
<dbReference type="Pfam" id="PF01741">
    <property type="entry name" value="MscL"/>
    <property type="match status" value="1"/>
</dbReference>
<dbReference type="InterPro" id="IPR036019">
    <property type="entry name" value="MscL_channel"/>
</dbReference>
<evidence type="ECO:0000256" key="5">
    <source>
        <dbReference type="ARBA" id="ARBA00022989"/>
    </source>
</evidence>
<dbReference type="Proteomes" id="UP000199701">
    <property type="component" value="Unassembled WGS sequence"/>
</dbReference>
<keyword evidence="7 9" id="KW-0472">Membrane</keyword>
<proteinExistence type="inferred from homology"/>
<dbReference type="OrthoDB" id="9810350at2"/>
<comment type="similarity">
    <text evidence="9">Belongs to the MscL family.</text>
</comment>
<feature type="transmembrane region" description="Helical" evidence="9">
    <location>
        <begin position="34"/>
        <end position="59"/>
    </location>
</feature>
<name>A0A1I0RFB3_9FIRM</name>
<dbReference type="AlphaFoldDB" id="A0A1I0RFB3"/>
<dbReference type="PRINTS" id="PR01264">
    <property type="entry name" value="MECHCHANNEL"/>
</dbReference>
<evidence type="ECO:0000256" key="1">
    <source>
        <dbReference type="ARBA" id="ARBA00004141"/>
    </source>
</evidence>
<keyword evidence="11" id="KW-1185">Reference proteome</keyword>
<comment type="function">
    <text evidence="9">Channel that opens in response to stretch forces in the membrane lipid bilayer. May participate in the regulation of osmotic pressure changes within the cell.</text>
</comment>
<dbReference type="EMBL" id="FOJI01000015">
    <property type="protein sequence ID" value="SEW39568.1"/>
    <property type="molecule type" value="Genomic_DNA"/>
</dbReference>
<evidence type="ECO:0000313" key="10">
    <source>
        <dbReference type="EMBL" id="SEW39568.1"/>
    </source>
</evidence>
<keyword evidence="4 9" id="KW-0812">Transmembrane</keyword>